<sequence>MDDAVHAYVEAIAPARRPLFDRMHRLILEVRPDADVVMAYKMPTYRSGGYSLHVAVWKHGLSLYGWDAERIGGFAGRHPDLVGAKGTIRIPTETAGDVTDDDLRELARGALGG</sequence>
<comment type="caution">
    <text evidence="1">The sequence shown here is derived from an EMBL/GenBank/DDBJ whole genome shotgun (WGS) entry which is preliminary data.</text>
</comment>
<dbReference type="Proteomes" id="UP000291591">
    <property type="component" value="Unassembled WGS sequence"/>
</dbReference>
<keyword evidence="2" id="KW-1185">Reference proteome</keyword>
<dbReference type="Gene3D" id="3.90.1150.200">
    <property type="match status" value="1"/>
</dbReference>
<dbReference type="EMBL" id="SHKL01000001">
    <property type="protein sequence ID" value="RZT87121.1"/>
    <property type="molecule type" value="Genomic_DNA"/>
</dbReference>
<dbReference type="RefSeq" id="WP_130291313.1">
    <property type="nucleotide sequence ID" value="NZ_SHKL01000001.1"/>
</dbReference>
<dbReference type="SUPFAM" id="SSF159888">
    <property type="entry name" value="YdhG-like"/>
    <property type="match status" value="1"/>
</dbReference>
<evidence type="ECO:0000313" key="2">
    <source>
        <dbReference type="Proteomes" id="UP000291591"/>
    </source>
</evidence>
<dbReference type="OrthoDB" id="3694305at2"/>
<dbReference type="AlphaFoldDB" id="A0A4Q7V1C5"/>
<gene>
    <name evidence="1" type="ORF">EV383_4029</name>
</gene>
<proteinExistence type="predicted"/>
<evidence type="ECO:0000313" key="1">
    <source>
        <dbReference type="EMBL" id="RZT87121.1"/>
    </source>
</evidence>
<accession>A0A4Q7V1C5</accession>
<name>A0A4Q7V1C5_PSEST</name>
<organism evidence="1 2">
    <name type="scientific">Pseudonocardia sediminis</name>
    <dbReference type="NCBI Taxonomy" id="1397368"/>
    <lineage>
        <taxon>Bacteria</taxon>
        <taxon>Bacillati</taxon>
        <taxon>Actinomycetota</taxon>
        <taxon>Actinomycetes</taxon>
        <taxon>Pseudonocardiales</taxon>
        <taxon>Pseudonocardiaceae</taxon>
        <taxon>Pseudonocardia</taxon>
    </lineage>
</organism>
<reference evidence="1 2" key="1">
    <citation type="submission" date="2019-02" db="EMBL/GenBank/DDBJ databases">
        <title>Sequencing the genomes of 1000 actinobacteria strains.</title>
        <authorList>
            <person name="Klenk H.-P."/>
        </authorList>
    </citation>
    <scope>NUCLEOTIDE SEQUENCE [LARGE SCALE GENOMIC DNA]</scope>
    <source>
        <strain evidence="1 2">DSM 45779</strain>
    </source>
</reference>
<protein>
    <submittedName>
        <fullName evidence="1">Uncharacterized protein DUF1801</fullName>
    </submittedName>
</protein>